<dbReference type="AlphaFoldDB" id="A0AA39QXG9"/>
<feature type="domain" description="Phosphatidylinositol-specific phospholipase C X" evidence="1">
    <location>
        <begin position="150"/>
        <end position="300"/>
    </location>
</feature>
<organism evidence="2 3">
    <name type="scientific">Cladonia borealis</name>
    <dbReference type="NCBI Taxonomy" id="184061"/>
    <lineage>
        <taxon>Eukaryota</taxon>
        <taxon>Fungi</taxon>
        <taxon>Dikarya</taxon>
        <taxon>Ascomycota</taxon>
        <taxon>Pezizomycotina</taxon>
        <taxon>Lecanoromycetes</taxon>
        <taxon>OSLEUM clade</taxon>
        <taxon>Lecanoromycetidae</taxon>
        <taxon>Lecanorales</taxon>
        <taxon>Lecanorineae</taxon>
        <taxon>Cladoniaceae</taxon>
        <taxon>Cladonia</taxon>
    </lineage>
</organism>
<dbReference type="SMART" id="SM00148">
    <property type="entry name" value="PLCXc"/>
    <property type="match status" value="1"/>
</dbReference>
<dbReference type="EMBL" id="JAFEKC020000018">
    <property type="protein sequence ID" value="KAK0509528.1"/>
    <property type="molecule type" value="Genomic_DNA"/>
</dbReference>
<reference evidence="2" key="1">
    <citation type="submission" date="2023-03" db="EMBL/GenBank/DDBJ databases">
        <title>Complete genome of Cladonia borealis.</title>
        <authorList>
            <person name="Park H."/>
        </authorList>
    </citation>
    <scope>NUCLEOTIDE SEQUENCE</scope>
    <source>
        <strain evidence="2">ANT050790</strain>
    </source>
</reference>
<dbReference type="InterPro" id="IPR000909">
    <property type="entry name" value="PLipase_C_PInositol-sp_X_dom"/>
</dbReference>
<dbReference type="PANTHER" id="PTHR13593:SF113">
    <property type="entry name" value="SI:DKEY-266F7.9"/>
    <property type="match status" value="1"/>
</dbReference>
<dbReference type="PANTHER" id="PTHR13593">
    <property type="match status" value="1"/>
</dbReference>
<gene>
    <name evidence="2" type="ORF">JMJ35_007922</name>
</gene>
<dbReference type="Gene3D" id="3.20.20.190">
    <property type="entry name" value="Phosphatidylinositol (PI) phosphodiesterase"/>
    <property type="match status" value="1"/>
</dbReference>
<evidence type="ECO:0000313" key="2">
    <source>
        <dbReference type="EMBL" id="KAK0509528.1"/>
    </source>
</evidence>
<proteinExistence type="predicted"/>
<evidence type="ECO:0000313" key="3">
    <source>
        <dbReference type="Proteomes" id="UP001166286"/>
    </source>
</evidence>
<accession>A0AA39QXG9</accession>
<dbReference type="CDD" id="cd08586">
    <property type="entry name" value="PI-PLCc_BcPLC_like"/>
    <property type="match status" value="1"/>
</dbReference>
<protein>
    <recommendedName>
        <fullName evidence="1">Phosphatidylinositol-specific phospholipase C X domain-containing protein</fullName>
    </recommendedName>
</protein>
<dbReference type="SUPFAM" id="SSF51695">
    <property type="entry name" value="PLC-like phosphodiesterases"/>
    <property type="match status" value="1"/>
</dbReference>
<dbReference type="GO" id="GO:0006629">
    <property type="term" value="P:lipid metabolic process"/>
    <property type="evidence" value="ECO:0007669"/>
    <property type="project" value="InterPro"/>
</dbReference>
<dbReference type="Proteomes" id="UP001166286">
    <property type="component" value="Unassembled WGS sequence"/>
</dbReference>
<evidence type="ECO:0000259" key="1">
    <source>
        <dbReference type="SMART" id="SM00148"/>
    </source>
</evidence>
<dbReference type="Pfam" id="PF00388">
    <property type="entry name" value="PI-PLC-X"/>
    <property type="match status" value="1"/>
</dbReference>
<dbReference type="InterPro" id="IPR051057">
    <property type="entry name" value="PI-PLC_domain"/>
</dbReference>
<comment type="caution">
    <text evidence="2">The sequence shown here is derived from an EMBL/GenBank/DDBJ whole genome shotgun (WGS) entry which is preliminary data.</text>
</comment>
<sequence length="471" mass="53130">MAAPPMTIRNLTYHAVNIKHCEVHDLHHTINGRGGYFNVTSLWSTPASRKPPVISLEDLSVVVEPFNSCKVNVKPAKLPHQSLNIYIELMGQLYETNISHRTRQCQLLMPITANSPQSTHHHHTAIYLREYHHLTIFYLGPTTSWMHSLKDETPLSALSIPGTHNSPTYHRALPSVRCQVKPVREQLQQGIRFLDIRVQPESPLDPSKDGLILVHGVFPISLTGARYFRTLVNEVNLFLDQNPSETIIMSLKREGPGSATDAQLSRILRDHYAGDVNRWFTAPRIPTLGEARGKIVLIRRFNLEDRLNIEWGGAGWCIDAGIWADNTPHSLCPSGHICFQDFYEVLETETIEKKIQYCIDHLKRAAQCICPAGIEDKQPFYINFLTASNFWRQSCWPDQIAAKLNPAILDYLCTKHNTPEAINSSEDGEQCALGDGSTGIVVCDWVGHHENWDIVRCIIGMNAKFVAKLPS</sequence>
<dbReference type="PROSITE" id="PS50007">
    <property type="entry name" value="PIPLC_X_DOMAIN"/>
    <property type="match status" value="1"/>
</dbReference>
<dbReference type="InterPro" id="IPR017946">
    <property type="entry name" value="PLC-like_Pdiesterase_TIM-brl"/>
</dbReference>
<dbReference type="GO" id="GO:0008081">
    <property type="term" value="F:phosphoric diester hydrolase activity"/>
    <property type="evidence" value="ECO:0007669"/>
    <property type="project" value="InterPro"/>
</dbReference>
<keyword evidence="3" id="KW-1185">Reference proteome</keyword>
<name>A0AA39QXG9_9LECA</name>